<protein>
    <submittedName>
        <fullName evidence="14">SusC/RagA family TonB-linked outer membrane protein</fullName>
    </submittedName>
    <submittedName>
        <fullName evidence="15">TonB-linked outer membrane protein, SusC/RagA family</fullName>
    </submittedName>
</protein>
<proteinExistence type="inferred from homology"/>
<evidence type="ECO:0000256" key="10">
    <source>
        <dbReference type="SAM" id="SignalP"/>
    </source>
</evidence>
<dbReference type="SUPFAM" id="SSF49464">
    <property type="entry name" value="Carboxypeptidase regulatory domain-like"/>
    <property type="match status" value="1"/>
</dbReference>
<keyword evidence="6 8" id="KW-0472">Membrane</keyword>
<reference evidence="15 17" key="3">
    <citation type="submission" date="2016-10" db="EMBL/GenBank/DDBJ databases">
        <authorList>
            <person name="Varghese N."/>
            <person name="Submissions S."/>
        </authorList>
    </citation>
    <scope>NUCLEOTIDE SEQUENCE [LARGE SCALE GENOMIC DNA]</scope>
    <source>
        <strain evidence="15 17">Gm-149</strain>
    </source>
</reference>
<keyword evidence="17" id="KW-1185">Reference proteome</keyword>
<evidence type="ECO:0000256" key="5">
    <source>
        <dbReference type="ARBA" id="ARBA00023077"/>
    </source>
</evidence>
<feature type="chain" id="PRO_5044556093" evidence="10">
    <location>
        <begin position="27"/>
        <end position="1094"/>
    </location>
</feature>
<evidence type="ECO:0000313" key="15">
    <source>
        <dbReference type="EMBL" id="SDI53006.1"/>
    </source>
</evidence>
<dbReference type="InterPro" id="IPR036942">
    <property type="entry name" value="Beta-barrel_TonB_sf"/>
</dbReference>
<dbReference type="Pfam" id="PF00593">
    <property type="entry name" value="TonB_dep_Rec_b-barrel"/>
    <property type="match status" value="1"/>
</dbReference>
<dbReference type="InterPro" id="IPR018247">
    <property type="entry name" value="EF_Hand_1_Ca_BS"/>
</dbReference>
<reference evidence="13 18" key="4">
    <citation type="submission" date="2019-07" db="EMBL/GenBank/DDBJ databases">
        <title>Whole genome shotgun sequence of Flavobacterium glycines NBRC 105008.</title>
        <authorList>
            <person name="Hosoyama A."/>
            <person name="Uohara A."/>
            <person name="Ohji S."/>
            <person name="Ichikawa N."/>
        </authorList>
    </citation>
    <scope>NUCLEOTIDE SEQUENCE [LARGE SCALE GENOMIC DNA]</scope>
    <source>
        <strain evidence="13 18">NBRC 105008</strain>
    </source>
</reference>
<comment type="subcellular location">
    <subcellularLocation>
        <location evidence="1 8">Cell outer membrane</location>
        <topology evidence="1 8">Multi-pass membrane protein</topology>
    </subcellularLocation>
</comment>
<evidence type="ECO:0000259" key="12">
    <source>
        <dbReference type="Pfam" id="PF07715"/>
    </source>
</evidence>
<evidence type="ECO:0000256" key="3">
    <source>
        <dbReference type="ARBA" id="ARBA00022452"/>
    </source>
</evidence>
<gene>
    <name evidence="14" type="ORF">FBGL_11170</name>
    <name evidence="13" type="ORF">FGL01_15570</name>
    <name evidence="15" type="ORF">SAMN05192550_0131</name>
</gene>
<evidence type="ECO:0000256" key="9">
    <source>
        <dbReference type="RuleBase" id="RU003357"/>
    </source>
</evidence>
<dbReference type="Pfam" id="PF13715">
    <property type="entry name" value="CarbopepD_reg_2"/>
    <property type="match status" value="1"/>
</dbReference>
<evidence type="ECO:0000313" key="13">
    <source>
        <dbReference type="EMBL" id="GEL10818.1"/>
    </source>
</evidence>
<dbReference type="Gene3D" id="2.60.40.1120">
    <property type="entry name" value="Carboxypeptidase-like, regulatory domain"/>
    <property type="match status" value="1"/>
</dbReference>
<dbReference type="OrthoDB" id="1019466at2"/>
<keyword evidence="7 8" id="KW-0998">Cell outer membrane</keyword>
<feature type="domain" description="TonB-dependent receptor-like beta-barrel" evidence="11">
    <location>
        <begin position="467"/>
        <end position="816"/>
    </location>
</feature>
<dbReference type="InterPro" id="IPR000531">
    <property type="entry name" value="Beta-barrel_TonB"/>
</dbReference>
<keyword evidence="4 8" id="KW-0812">Transmembrane</keyword>
<dbReference type="Proteomes" id="UP000182367">
    <property type="component" value="Unassembled WGS sequence"/>
</dbReference>
<dbReference type="InterPro" id="IPR037066">
    <property type="entry name" value="Plug_dom_sf"/>
</dbReference>
<dbReference type="EMBL" id="LVEO01000019">
    <property type="protein sequence ID" value="OCB71006.1"/>
    <property type="molecule type" value="Genomic_DNA"/>
</dbReference>
<evidence type="ECO:0000256" key="8">
    <source>
        <dbReference type="PROSITE-ProRule" id="PRU01360"/>
    </source>
</evidence>
<dbReference type="NCBIfam" id="TIGR04057">
    <property type="entry name" value="SusC_RagA_signa"/>
    <property type="match status" value="1"/>
</dbReference>
<keyword evidence="10" id="KW-0732">Signal</keyword>
<evidence type="ECO:0000256" key="1">
    <source>
        <dbReference type="ARBA" id="ARBA00004571"/>
    </source>
</evidence>
<dbReference type="InterPro" id="IPR023997">
    <property type="entry name" value="TonB-dep_OMP_SusC/RagA_CS"/>
</dbReference>
<sequence>MRQQIIKIFRSFTFALIVLVALPVLAQQSNTTTLVRGQVIDAADNQTVPGATVAEQDSENRTVGGVVTDFDGNFAIRVKNPNNKLVISTIGYKTKVVPINGKQSLKIAIVSTVESLNVVEVKSQKMSDNGLMNIADRNRTTSAVSINAAELENTQAASIDEALQGRLPGVDITASSGDPGAGMQIRIRGTSSISGSSDPLVVVDGMPYETSIPEDFNFGSADTQGYAALLNIAPSDIETITILKDAAATAVWGSRAASGVLLITTKRGTVGAPKITYTFKGTYSKLPPTIPMLSGDQYSQLIPEEVMNRNGIPLNTLTVKEFQYDPQEVYYYKNYGQNTNWVDAITQVGLTGDHNLSLQGGGEKARYFSSVGYYKQRGVTVGTGLDRLNARLNLDYVVSNRIRFKTDISYTHTNTQRNYVNGTSDSYDRLRGVAYTKMPNMSIYEYDEMGNLTPNYFTPITNIQGTYSGTYNPVAMAEYAMNDQTGDRIVPHFNLKVDIIPNKLISTFDLQFDYNSTKAKSFLPQSATGRPFTETVVNRAGDSDVDASSIISKTNFIYTPKIGKDQDLQVLLSLQSNDSRYTSHQAMTSNTASSLFTDPSNPSRTQNSELALYTSNTQSRSVGALLSAQYSLLDRYIINVGLRGDGNSKFAANNRYGLFPSISTRWRVSGEPFMKEADFIDDLSIRLSYGQSGRAPRYDYRYFNIYSNFSTQYLGLNGVFPSNMELANLRWETLVGTNLGFNLQMFNKRVMLDAEIYRNTTKDLLFPNLDISSVSGYSTISDQNVGTMQNQGWEIGLYTTPYKSKKWRVEFNLNIASNQNMIKEISEYYPSEFGNTDKNGQFKRFLQADNPFGSFYGYRFKGVYTDLEATKARDAAGNVIIGPNGQEVFMRFNYPVTDYTFQPGDAIYEDINHDGNIDKRDVVYLGNSNPKLTGGFGPTITFNNQYKILLFFNYRLNYDIINGTDMNTTNMYNYNNQSTAVLARWRNPGDVTNMPRAIYGAGYNWLGSDRYVEDASFLRLRSVTFSYNLGKNLLKKLNLEDVRMYVTADNLYTFTKYRGQDPEVNMSSGPFGIAIDNAATPPTKRFTFGLSTRF</sequence>
<keyword evidence="2 8" id="KW-0813">Transport</keyword>
<dbReference type="InterPro" id="IPR008969">
    <property type="entry name" value="CarboxyPept-like_regulatory"/>
</dbReference>
<dbReference type="NCBIfam" id="TIGR04056">
    <property type="entry name" value="OMP_RagA_SusC"/>
    <property type="match status" value="1"/>
</dbReference>
<feature type="domain" description="TonB-dependent receptor plug" evidence="12">
    <location>
        <begin position="140"/>
        <end position="260"/>
    </location>
</feature>
<dbReference type="RefSeq" id="WP_066328576.1">
    <property type="nucleotide sequence ID" value="NZ_BJVF01000001.1"/>
</dbReference>
<dbReference type="InterPro" id="IPR023996">
    <property type="entry name" value="TonB-dep_OMP_SusC/RagA"/>
</dbReference>
<dbReference type="GO" id="GO:0009279">
    <property type="term" value="C:cell outer membrane"/>
    <property type="evidence" value="ECO:0007669"/>
    <property type="project" value="UniProtKB-SubCell"/>
</dbReference>
<dbReference type="EMBL" id="BJVF01000001">
    <property type="protein sequence ID" value="GEL10818.1"/>
    <property type="molecule type" value="Genomic_DNA"/>
</dbReference>
<evidence type="ECO:0000256" key="4">
    <source>
        <dbReference type="ARBA" id="ARBA00022692"/>
    </source>
</evidence>
<reference evidence="16" key="1">
    <citation type="submission" date="2016-03" db="EMBL/GenBank/DDBJ databases">
        <title>Draft genome sequence of Paenibacillus glacialis DSM 22343.</title>
        <authorList>
            <person name="Shin S.-K."/>
            <person name="Yi H."/>
        </authorList>
    </citation>
    <scope>NUCLEOTIDE SEQUENCE [LARGE SCALE GENOMIC DNA]</scope>
    <source>
        <strain evidence="16">NBRC 105008</strain>
    </source>
</reference>
<keyword evidence="5 9" id="KW-0798">TonB box</keyword>
<dbReference type="InterPro" id="IPR039426">
    <property type="entry name" value="TonB-dep_rcpt-like"/>
</dbReference>
<evidence type="ECO:0000313" key="17">
    <source>
        <dbReference type="Proteomes" id="UP000182367"/>
    </source>
</evidence>
<dbReference type="AlphaFoldDB" id="A0A1B9DMT5"/>
<evidence type="ECO:0000313" key="18">
    <source>
        <dbReference type="Proteomes" id="UP000321579"/>
    </source>
</evidence>
<organism evidence="14 16">
    <name type="scientific">Flavobacterium glycines</name>
    <dbReference type="NCBI Taxonomy" id="551990"/>
    <lineage>
        <taxon>Bacteria</taxon>
        <taxon>Pseudomonadati</taxon>
        <taxon>Bacteroidota</taxon>
        <taxon>Flavobacteriia</taxon>
        <taxon>Flavobacteriales</taxon>
        <taxon>Flavobacteriaceae</taxon>
        <taxon>Flavobacterium</taxon>
    </lineage>
</organism>
<dbReference type="Gene3D" id="2.40.170.20">
    <property type="entry name" value="TonB-dependent receptor, beta-barrel domain"/>
    <property type="match status" value="1"/>
</dbReference>
<dbReference type="Proteomes" id="UP000321579">
    <property type="component" value="Unassembled WGS sequence"/>
</dbReference>
<keyword evidence="3 8" id="KW-1134">Transmembrane beta strand</keyword>
<dbReference type="PROSITE" id="PS52016">
    <property type="entry name" value="TONB_DEPENDENT_REC_3"/>
    <property type="match status" value="1"/>
</dbReference>
<dbReference type="SUPFAM" id="SSF56935">
    <property type="entry name" value="Porins"/>
    <property type="match status" value="1"/>
</dbReference>
<evidence type="ECO:0000256" key="7">
    <source>
        <dbReference type="ARBA" id="ARBA00023237"/>
    </source>
</evidence>
<evidence type="ECO:0000256" key="2">
    <source>
        <dbReference type="ARBA" id="ARBA00022448"/>
    </source>
</evidence>
<dbReference type="Proteomes" id="UP000093226">
    <property type="component" value="Unassembled WGS sequence"/>
</dbReference>
<comment type="similarity">
    <text evidence="8 9">Belongs to the TonB-dependent receptor family.</text>
</comment>
<dbReference type="InterPro" id="IPR012910">
    <property type="entry name" value="Plug_dom"/>
</dbReference>
<feature type="signal peptide" evidence="10">
    <location>
        <begin position="1"/>
        <end position="26"/>
    </location>
</feature>
<dbReference type="Pfam" id="PF07715">
    <property type="entry name" value="Plug"/>
    <property type="match status" value="1"/>
</dbReference>
<dbReference type="STRING" id="551990.SAMN05192550_0131"/>
<comment type="caution">
    <text evidence="14">The sequence shown here is derived from an EMBL/GenBank/DDBJ whole genome shotgun (WGS) entry which is preliminary data.</text>
</comment>
<name>A0A1B9DMT5_9FLAO</name>
<dbReference type="PROSITE" id="PS00018">
    <property type="entry name" value="EF_HAND_1"/>
    <property type="match status" value="1"/>
</dbReference>
<evidence type="ECO:0000256" key="6">
    <source>
        <dbReference type="ARBA" id="ARBA00023136"/>
    </source>
</evidence>
<evidence type="ECO:0000259" key="11">
    <source>
        <dbReference type="Pfam" id="PF00593"/>
    </source>
</evidence>
<evidence type="ECO:0000313" key="16">
    <source>
        <dbReference type="Proteomes" id="UP000093226"/>
    </source>
</evidence>
<dbReference type="EMBL" id="FNEO01000001">
    <property type="protein sequence ID" value="SDI53006.1"/>
    <property type="molecule type" value="Genomic_DNA"/>
</dbReference>
<reference evidence="14" key="2">
    <citation type="submission" date="2016-03" db="EMBL/GenBank/DDBJ databases">
        <authorList>
            <person name="Ploux O."/>
        </authorList>
    </citation>
    <scope>NUCLEOTIDE SEQUENCE</scope>
    <source>
        <strain evidence="14">NBRC 105008</strain>
    </source>
</reference>
<accession>A0A1B9DMT5</accession>
<evidence type="ECO:0000313" key="14">
    <source>
        <dbReference type="EMBL" id="OCB71006.1"/>
    </source>
</evidence>
<dbReference type="Gene3D" id="2.170.130.10">
    <property type="entry name" value="TonB-dependent receptor, plug domain"/>
    <property type="match status" value="1"/>
</dbReference>